<evidence type="ECO:0000313" key="2">
    <source>
        <dbReference type="EMBL" id="COV06962.1"/>
    </source>
</evidence>
<feature type="region of interest" description="Disordered" evidence="1">
    <location>
        <begin position="1"/>
        <end position="41"/>
    </location>
</feature>
<accession>A0A0U0QL42</accession>
<sequence>MSTSSNLIAPDFGRRMPPRQESSVVLPQPLGPSSITNDPAATSRFKPLIGLSAYPPL</sequence>
<dbReference type="EMBL" id="CSAJ01000764">
    <property type="protein sequence ID" value="COX17858.1"/>
    <property type="molecule type" value="Genomic_DNA"/>
</dbReference>
<name>A0A0U0QL42_MYCTX</name>
<dbReference type="EMBL" id="CSBK01000080">
    <property type="protein sequence ID" value="COW90530.1"/>
    <property type="molecule type" value="Genomic_DNA"/>
</dbReference>
<reference evidence="3" key="1">
    <citation type="submission" date="2015-03" db="EMBL/GenBank/DDBJ databases">
        <authorList>
            <consortium name="Pathogen Informatics"/>
            <person name="Murphy D."/>
        </authorList>
    </citation>
    <scope>NUCLEOTIDE SEQUENCE</scope>
    <source>
        <strain evidence="3">N09902308</strain>
    </source>
</reference>
<protein>
    <submittedName>
        <fullName evidence="2">Uncharacterized protein</fullName>
    </submittedName>
</protein>
<organism evidence="2 5">
    <name type="scientific">Mycobacterium tuberculosis</name>
    <dbReference type="NCBI Taxonomy" id="1773"/>
    <lineage>
        <taxon>Bacteria</taxon>
        <taxon>Bacillati</taxon>
        <taxon>Actinomycetota</taxon>
        <taxon>Actinomycetes</taxon>
        <taxon>Mycobacteriales</taxon>
        <taxon>Mycobacteriaceae</taxon>
        <taxon>Mycobacterium</taxon>
        <taxon>Mycobacterium tuberculosis complex</taxon>
    </lineage>
</organism>
<dbReference type="Proteomes" id="UP000038802">
    <property type="component" value="Unassembled WGS sequence"/>
</dbReference>
<dbReference type="EMBL" id="CSAE01000026">
    <property type="protein sequence ID" value="COV06962.1"/>
    <property type="molecule type" value="Genomic_DNA"/>
</dbReference>
<feature type="compositionally biased region" description="Polar residues" evidence="1">
    <location>
        <begin position="20"/>
        <end position="40"/>
    </location>
</feature>
<gene>
    <name evidence="2" type="ORF">ERS007703_00438</name>
    <name evidence="4" type="ORF">ERS007720_04039</name>
    <name evidence="3" type="ORF">ERS007739_00301</name>
</gene>
<evidence type="ECO:0000313" key="4">
    <source>
        <dbReference type="EMBL" id="COX17858.1"/>
    </source>
</evidence>
<proteinExistence type="predicted"/>
<evidence type="ECO:0000313" key="5">
    <source>
        <dbReference type="Proteomes" id="UP000038802"/>
    </source>
</evidence>
<dbReference type="Proteomes" id="UP000039021">
    <property type="component" value="Unassembled WGS sequence"/>
</dbReference>
<dbReference type="AlphaFoldDB" id="A0A0U0QL42"/>
<evidence type="ECO:0000313" key="6">
    <source>
        <dbReference type="Proteomes" id="UP000039021"/>
    </source>
</evidence>
<evidence type="ECO:0000313" key="7">
    <source>
        <dbReference type="Proteomes" id="UP000044938"/>
    </source>
</evidence>
<reference evidence="5 6" key="3">
    <citation type="submission" date="2015-03" db="EMBL/GenBank/DDBJ databases">
        <authorList>
            <consortium name="Pathogen Informatics"/>
        </authorList>
    </citation>
    <scope>NUCLEOTIDE SEQUENCE [LARGE SCALE GENOMIC DNA]</scope>
    <source>
        <strain evidence="5">K00500041</strain>
        <strain evidence="4 7">M09401471</strain>
        <strain evidence="6">N09902308</strain>
    </source>
</reference>
<evidence type="ECO:0000313" key="3">
    <source>
        <dbReference type="EMBL" id="COW90530.1"/>
    </source>
</evidence>
<evidence type="ECO:0000256" key="1">
    <source>
        <dbReference type="SAM" id="MobiDB-lite"/>
    </source>
</evidence>
<dbReference type="Proteomes" id="UP000044938">
    <property type="component" value="Unassembled WGS sequence"/>
</dbReference>
<reference evidence="2" key="2">
    <citation type="submission" date="2015-03" db="EMBL/GenBank/DDBJ databases">
        <authorList>
            <person name="Murphy D."/>
        </authorList>
    </citation>
    <scope>NUCLEOTIDE SEQUENCE [LARGE SCALE GENOMIC DNA]</scope>
    <source>
        <strain evidence="2">K00500041</strain>
    </source>
</reference>